<dbReference type="PANTHER" id="PTHR33112:SF12">
    <property type="entry name" value="HETEROKARYON INCOMPATIBILITY DOMAIN-CONTAINING PROTEIN"/>
    <property type="match status" value="1"/>
</dbReference>
<feature type="domain" description="Heterokaryon incompatibility" evidence="2">
    <location>
        <begin position="193"/>
        <end position="346"/>
    </location>
</feature>
<gene>
    <name evidence="3" type="ORF">F53441_355</name>
</gene>
<evidence type="ECO:0000313" key="4">
    <source>
        <dbReference type="Proteomes" id="UP000605986"/>
    </source>
</evidence>
<keyword evidence="4" id="KW-1185">Reference proteome</keyword>
<dbReference type="EMBL" id="JAADJG010000014">
    <property type="protein sequence ID" value="KAF4457782.1"/>
    <property type="molecule type" value="Genomic_DNA"/>
</dbReference>
<evidence type="ECO:0000259" key="2">
    <source>
        <dbReference type="Pfam" id="PF06985"/>
    </source>
</evidence>
<reference evidence="3" key="1">
    <citation type="submission" date="2020-01" db="EMBL/GenBank/DDBJ databases">
        <title>Identification and distribution of gene clusters putatively required for synthesis of sphingolipid metabolism inhibitors in phylogenetically diverse species of the filamentous fungus Fusarium.</title>
        <authorList>
            <person name="Kim H.-S."/>
            <person name="Busman M."/>
            <person name="Brown D.W."/>
            <person name="Divon H."/>
            <person name="Uhlig S."/>
            <person name="Proctor R.H."/>
        </authorList>
    </citation>
    <scope>NUCLEOTIDE SEQUENCE</scope>
    <source>
        <strain evidence="3">NRRL 53441</strain>
    </source>
</reference>
<evidence type="ECO:0000256" key="1">
    <source>
        <dbReference type="SAM" id="MobiDB-lite"/>
    </source>
</evidence>
<sequence>MASLDKTITENISSASGITPSDADCDMCSKIMDMFQFPLDGESQIEEVKLGKVRDLLAYNCPHANWLRHIKYMHGPVPFYEKRDLSLYKWKRMRELSLGLGYTTKFTSSVFSTTADFGLVTRPEIHHHHGKVRILDNHWVNLDVIKDWPARCIRMHGSICDKTAGNVRPFKPQLLVDVVQACVVVCKEDSPRFITLSYTWGQIKNFRTTKSNIQQLRKPGALRSDNIISQLPKTIIDAIELTKALGETWLWVDSLCIIQDDEEGLARELAQMHRIYATSFLTIIAADGWNADYGLRGLRGISSERSINQIILPLSGGERIAWIEPDPSDREASELSYSQRMWTSQEHDFSKRRLSFKSGKVQWECNCTKWTEDHVYDNEVDKLRRMALNGYIGSGIPSRVPSLSTLNNLLRNFNSRTLRFEEDVFDAFSGYSTYLNSIFPSGLVYGHPEFFFDISLCWYSVDGLRRRTVSKHYKGDPAHNRLPSWSWMGWHGRTSFPYDSEAETHALDLGFTEAITEWYAMEHPGSTERRPIKSTWSQCRKAPPESILDGWRSIEYKPPVIFDRYDTSTLPQYMPKDLPSCIYTYILDGDDDPTSRWYPIPVNKHSPETGSVPGLHSGYQYIWCQTTRAYLLASPDSISLYGSRQYIHLLKDINGATIGFLDLPNEDNDRLSQKETKVELIAVAKGWTSILSRDTAESESYKLSEDQHLTEQEEQEKRQEWIDSWSNEEPLWKDEWERAREDKQDGYHALWIEWENDVAYRRAYGFVLAEEWERLAEPGKADILLG</sequence>
<organism evidence="3 4">
    <name type="scientific">Fusarium austroafricanum</name>
    <dbReference type="NCBI Taxonomy" id="2364996"/>
    <lineage>
        <taxon>Eukaryota</taxon>
        <taxon>Fungi</taxon>
        <taxon>Dikarya</taxon>
        <taxon>Ascomycota</taxon>
        <taxon>Pezizomycotina</taxon>
        <taxon>Sordariomycetes</taxon>
        <taxon>Hypocreomycetidae</taxon>
        <taxon>Hypocreales</taxon>
        <taxon>Nectriaceae</taxon>
        <taxon>Fusarium</taxon>
        <taxon>Fusarium concolor species complex</taxon>
    </lineage>
</organism>
<dbReference type="AlphaFoldDB" id="A0A8H4KX46"/>
<name>A0A8H4KX46_9HYPO</name>
<dbReference type="Pfam" id="PF06985">
    <property type="entry name" value="HET"/>
    <property type="match status" value="1"/>
</dbReference>
<dbReference type="InterPro" id="IPR010730">
    <property type="entry name" value="HET"/>
</dbReference>
<evidence type="ECO:0000313" key="3">
    <source>
        <dbReference type="EMBL" id="KAF4457782.1"/>
    </source>
</evidence>
<dbReference type="Proteomes" id="UP000605986">
    <property type="component" value="Unassembled WGS sequence"/>
</dbReference>
<accession>A0A8H4KX46</accession>
<dbReference type="PANTHER" id="PTHR33112">
    <property type="entry name" value="DOMAIN PROTEIN, PUTATIVE-RELATED"/>
    <property type="match status" value="1"/>
</dbReference>
<comment type="caution">
    <text evidence="3">The sequence shown here is derived from an EMBL/GenBank/DDBJ whole genome shotgun (WGS) entry which is preliminary data.</text>
</comment>
<protein>
    <submittedName>
        <fullName evidence="3">HET-domain-containing protein</fullName>
    </submittedName>
</protein>
<feature type="region of interest" description="Disordered" evidence="1">
    <location>
        <begin position="701"/>
        <end position="720"/>
    </location>
</feature>
<proteinExistence type="predicted"/>
<dbReference type="OrthoDB" id="5135333at2759"/>